<dbReference type="Proteomes" id="UP000483672">
    <property type="component" value="Unassembled WGS sequence"/>
</dbReference>
<dbReference type="PRINTS" id="PR00069">
    <property type="entry name" value="ALDKETRDTASE"/>
</dbReference>
<dbReference type="SUPFAM" id="SSF51430">
    <property type="entry name" value="NAD(P)-linked oxidoreductase"/>
    <property type="match status" value="1"/>
</dbReference>
<comment type="similarity">
    <text evidence="1">Belongs to the aldo/keto reductase family.</text>
</comment>
<dbReference type="GO" id="GO:0016616">
    <property type="term" value="F:oxidoreductase activity, acting on the CH-OH group of donors, NAD or NADP as acceptor"/>
    <property type="evidence" value="ECO:0007669"/>
    <property type="project" value="UniProtKB-ARBA"/>
</dbReference>
<dbReference type="Gene3D" id="3.20.20.100">
    <property type="entry name" value="NADP-dependent oxidoreductase domain"/>
    <property type="match status" value="1"/>
</dbReference>
<keyword evidence="3" id="KW-0560">Oxidoreductase</keyword>
<dbReference type="InterPro" id="IPR018170">
    <property type="entry name" value="Aldo/ket_reductase_CS"/>
</dbReference>
<dbReference type="AlphaFoldDB" id="A0A7C8U3W4"/>
<keyword evidence="2" id="KW-0521">NADP</keyword>
<comment type="caution">
    <text evidence="6">The sequence shown here is derived from an EMBL/GenBank/DDBJ whole genome shotgun (WGS) entry which is preliminary data.</text>
</comment>
<feature type="domain" description="NADP-dependent oxidoreductase" evidence="5">
    <location>
        <begin position="449"/>
        <end position="720"/>
    </location>
</feature>
<dbReference type="CDD" id="cd19071">
    <property type="entry name" value="AKR_AKR1-5-like"/>
    <property type="match status" value="1"/>
</dbReference>
<feature type="compositionally biased region" description="Basic and acidic residues" evidence="4">
    <location>
        <begin position="227"/>
        <end position="252"/>
    </location>
</feature>
<dbReference type="SUPFAM" id="SSF81383">
    <property type="entry name" value="F-box domain"/>
    <property type="match status" value="1"/>
</dbReference>
<proteinExistence type="inferred from homology"/>
<dbReference type="InterPro" id="IPR023210">
    <property type="entry name" value="NADP_OxRdtase_dom"/>
</dbReference>
<dbReference type="PROSITE" id="PS00063">
    <property type="entry name" value="ALDOKETO_REDUCTASE_3"/>
    <property type="match status" value="1"/>
</dbReference>
<sequence length="736" mass="82445">MERRRALYDYLVSIHRLDPEIRRTLRLQNNLTNWRLAAARARVGSKLLQPIKRTTTLRECAHDQAIAYSFTPLDADENDGVHDENEPASSIESGLMSLPLELHFMLLEQYFDARDHSALAGVCKLWNHIMKSSRIARAKRYVGYHDDDKLKAASSSPSSRPKIDIPRNFKVHMALLIGHSQQYFFKDNTSVQDKGSSISEDAYRFGLKGRYPGLNIFAEDPLFVFPDHDPDQNSDREPKSKNKNDQPQDKTAAENISGEDASSDHDLPEEPNISFKQSFIYKYQTIGMFPSLLGAGIHAAANHITLTKSSKVSDYTKALIAEMKELAKKAREKRCSELTRSTSDKQIISLWERLTATDGEFLVQVNNFCMLYDDYRLDLRMDANQLYDFPSDPSNNDLFFDKAIALLDLNVLPPSQSTPQSIPLPLASPLSIPVLGLGVFQSTKTHSSVLSALSSGYRHLDTAQIYYNEAATGAAVTEFLAKTPSVSRSDIFICSKLWEVDLTLPGMPPDFESMAHPNPNGGGSWKTTVARLGFTSYTKEGAIDGFNRSLAAMGSGIDYIDLYLIHNPRPGPTARLQAWLGLQEIVKSGKAKSIGVSNWSKHHIEELIANKEVDITPAVNQIEFHPWCQHKALVEYCQQKGIVVVAYSPLTQGTRLKDPVILDIAGKYGKTAAQVVLRWCLQRGVVIIPKSDKEERIKENSQLWGWELAEEDMDRITALDEGISGKLGEWDPDAWE</sequence>
<accession>A0A7C8U3W4</accession>
<dbReference type="InterPro" id="IPR020471">
    <property type="entry name" value="AKR"/>
</dbReference>
<evidence type="ECO:0000313" key="6">
    <source>
        <dbReference type="EMBL" id="KAF3197353.1"/>
    </source>
</evidence>
<evidence type="ECO:0000313" key="7">
    <source>
        <dbReference type="Proteomes" id="UP000483672"/>
    </source>
</evidence>
<dbReference type="InterPro" id="IPR036812">
    <property type="entry name" value="NAD(P)_OxRdtase_dom_sf"/>
</dbReference>
<dbReference type="EMBL" id="WIPF01000284">
    <property type="protein sequence ID" value="KAF3197353.1"/>
    <property type="molecule type" value="Genomic_DNA"/>
</dbReference>
<evidence type="ECO:0000256" key="4">
    <source>
        <dbReference type="SAM" id="MobiDB-lite"/>
    </source>
</evidence>
<dbReference type="Pfam" id="PF00248">
    <property type="entry name" value="Aldo_ket_red"/>
    <property type="match status" value="1"/>
</dbReference>
<evidence type="ECO:0000256" key="3">
    <source>
        <dbReference type="ARBA" id="ARBA00023002"/>
    </source>
</evidence>
<evidence type="ECO:0000256" key="1">
    <source>
        <dbReference type="ARBA" id="ARBA00007905"/>
    </source>
</evidence>
<dbReference type="PANTHER" id="PTHR43827:SF3">
    <property type="entry name" value="NADP-DEPENDENT OXIDOREDUCTASE DOMAIN-CONTAINING PROTEIN"/>
    <property type="match status" value="1"/>
</dbReference>
<name>A0A7C8U3W4_ORBOL</name>
<organism evidence="6 7">
    <name type="scientific">Orbilia oligospora</name>
    <name type="common">Nematode-trapping fungus</name>
    <name type="synonym">Arthrobotrys oligospora</name>
    <dbReference type="NCBI Taxonomy" id="2813651"/>
    <lineage>
        <taxon>Eukaryota</taxon>
        <taxon>Fungi</taxon>
        <taxon>Dikarya</taxon>
        <taxon>Ascomycota</taxon>
        <taxon>Pezizomycotina</taxon>
        <taxon>Orbiliomycetes</taxon>
        <taxon>Orbiliales</taxon>
        <taxon>Orbiliaceae</taxon>
        <taxon>Orbilia</taxon>
    </lineage>
</organism>
<dbReference type="PANTHER" id="PTHR43827">
    <property type="entry name" value="2,5-DIKETO-D-GLUCONIC ACID REDUCTASE"/>
    <property type="match status" value="1"/>
</dbReference>
<evidence type="ECO:0000256" key="2">
    <source>
        <dbReference type="ARBA" id="ARBA00022857"/>
    </source>
</evidence>
<reference evidence="6 7" key="1">
    <citation type="submission" date="2019-06" db="EMBL/GenBank/DDBJ databases">
        <authorList>
            <person name="Palmer J.M."/>
        </authorList>
    </citation>
    <scope>NUCLEOTIDE SEQUENCE [LARGE SCALE GENOMIC DNA]</scope>
    <source>
        <strain evidence="6 7">TWF191</strain>
    </source>
</reference>
<dbReference type="InterPro" id="IPR036047">
    <property type="entry name" value="F-box-like_dom_sf"/>
</dbReference>
<evidence type="ECO:0000259" key="5">
    <source>
        <dbReference type="Pfam" id="PF00248"/>
    </source>
</evidence>
<feature type="region of interest" description="Disordered" evidence="4">
    <location>
        <begin position="227"/>
        <end position="270"/>
    </location>
</feature>
<protein>
    <recommendedName>
        <fullName evidence="5">NADP-dependent oxidoreductase domain-containing protein</fullName>
    </recommendedName>
</protein>
<gene>
    <name evidence="6" type="ORF">TWF191_005415</name>
</gene>